<proteinExistence type="predicted"/>
<reference evidence="1 2" key="1">
    <citation type="submission" date="2024-02" db="EMBL/GenBank/DDBJ databases">
        <title>Characterization of antibiotic resistant novel bacterial strains and their environmental applications.</title>
        <authorList>
            <person name="Manzoor S."/>
            <person name="Abbas S."/>
            <person name="Arshad M."/>
            <person name="Li W.J."/>
            <person name="Ahmed I."/>
        </authorList>
    </citation>
    <scope>NUCLEOTIDE SEQUENCE [LARGE SCALE GENOMIC DNA]</scope>
    <source>
        <strain evidence="1 2">KACC 15558</strain>
    </source>
</reference>
<dbReference type="Pfam" id="PF13707">
    <property type="entry name" value="RloB"/>
    <property type="match status" value="1"/>
</dbReference>
<comment type="caution">
    <text evidence="1">The sequence shown here is derived from an EMBL/GenBank/DDBJ whole genome shotgun (WGS) entry which is preliminary data.</text>
</comment>
<evidence type="ECO:0000313" key="2">
    <source>
        <dbReference type="Proteomes" id="UP001498935"/>
    </source>
</evidence>
<accession>A0ABP9U3M5</accession>
<protein>
    <recommendedName>
        <fullName evidence="3">RloB domain-containing protein</fullName>
    </recommendedName>
</protein>
<dbReference type="Proteomes" id="UP001498935">
    <property type="component" value="Unassembled WGS sequence"/>
</dbReference>
<dbReference type="InterPro" id="IPR025591">
    <property type="entry name" value="RloB"/>
</dbReference>
<sequence length="199" mass="22115">MAGRGRRRSQRRTQRDPAQRILVVTEGIRTEPQYVERLDGYLRSRSATAIVKSVGVGADPLRVVEKCIELRDAASSTEKSYDICVCLVDVDQHSTLERATRLAKEESILLLVSNLKFEVWLRWHAEDRRSALNSSQLDQRMATLKLTSGKALALRFPIDGVYDACRIARAADPAMQAGCIGPDPSSAMPMLVDLMRGTS</sequence>
<keyword evidence="2" id="KW-1185">Reference proteome</keyword>
<organism evidence="1 2">
    <name type="scientific">Brevibacterium ammoniilyticum</name>
    <dbReference type="NCBI Taxonomy" id="1046555"/>
    <lineage>
        <taxon>Bacteria</taxon>
        <taxon>Bacillati</taxon>
        <taxon>Actinomycetota</taxon>
        <taxon>Actinomycetes</taxon>
        <taxon>Micrococcales</taxon>
        <taxon>Brevibacteriaceae</taxon>
        <taxon>Brevibacterium</taxon>
    </lineage>
</organism>
<evidence type="ECO:0008006" key="3">
    <source>
        <dbReference type="Google" id="ProtNLM"/>
    </source>
</evidence>
<gene>
    <name evidence="1" type="ORF">KACC15558_09000</name>
</gene>
<evidence type="ECO:0000313" key="1">
    <source>
        <dbReference type="EMBL" id="GAA5339860.1"/>
    </source>
</evidence>
<name>A0ABP9U3M5_9MICO</name>
<dbReference type="EMBL" id="BAABNP010000003">
    <property type="protein sequence ID" value="GAA5339860.1"/>
    <property type="molecule type" value="Genomic_DNA"/>
</dbReference>